<reference evidence="3" key="1">
    <citation type="submission" date="2018-04" db="EMBL/GenBank/DDBJ databases">
        <title>Transcriptome assembly of Sipha flava.</title>
        <authorList>
            <person name="Scully E.D."/>
            <person name="Geib S.M."/>
            <person name="Palmer N.A."/>
            <person name="Koch K."/>
            <person name="Bradshaw J."/>
            <person name="Heng-Moss T."/>
            <person name="Sarath G."/>
        </authorList>
    </citation>
    <scope>NUCLEOTIDE SEQUENCE</scope>
</reference>
<dbReference type="InterPro" id="IPR000477">
    <property type="entry name" value="RT_dom"/>
</dbReference>
<keyword evidence="3" id="KW-0808">Transferase</keyword>
<dbReference type="GO" id="GO:0003964">
    <property type="term" value="F:RNA-directed DNA polymerase activity"/>
    <property type="evidence" value="ECO:0007669"/>
    <property type="project" value="UniProtKB-KW"/>
</dbReference>
<dbReference type="InterPro" id="IPR043502">
    <property type="entry name" value="DNA/RNA_pol_sf"/>
</dbReference>
<dbReference type="PROSITE" id="PS50878">
    <property type="entry name" value="RT_POL"/>
    <property type="match status" value="1"/>
</dbReference>
<evidence type="ECO:0000259" key="2">
    <source>
        <dbReference type="PROSITE" id="PS50878"/>
    </source>
</evidence>
<proteinExistence type="predicted"/>
<keyword evidence="3" id="KW-0695">RNA-directed DNA polymerase</keyword>
<keyword evidence="1" id="KW-1133">Transmembrane helix</keyword>
<keyword evidence="1" id="KW-0472">Membrane</keyword>
<keyword evidence="3" id="KW-0548">Nucleotidyltransferase</keyword>
<organism evidence="3">
    <name type="scientific">Sipha flava</name>
    <name type="common">yellow sugarcane aphid</name>
    <dbReference type="NCBI Taxonomy" id="143950"/>
    <lineage>
        <taxon>Eukaryota</taxon>
        <taxon>Metazoa</taxon>
        <taxon>Ecdysozoa</taxon>
        <taxon>Arthropoda</taxon>
        <taxon>Hexapoda</taxon>
        <taxon>Insecta</taxon>
        <taxon>Pterygota</taxon>
        <taxon>Neoptera</taxon>
        <taxon>Paraneoptera</taxon>
        <taxon>Hemiptera</taxon>
        <taxon>Sternorrhyncha</taxon>
        <taxon>Aphidomorpha</taxon>
        <taxon>Aphidoidea</taxon>
        <taxon>Aphididae</taxon>
        <taxon>Sipha</taxon>
    </lineage>
</organism>
<evidence type="ECO:0000313" key="3">
    <source>
        <dbReference type="EMBL" id="MBY86010.1"/>
    </source>
</evidence>
<feature type="domain" description="Reverse transcriptase" evidence="2">
    <location>
        <begin position="1"/>
        <end position="214"/>
    </location>
</feature>
<feature type="transmembrane region" description="Helical" evidence="1">
    <location>
        <begin position="252"/>
        <end position="272"/>
    </location>
</feature>
<gene>
    <name evidence="3" type="primary">RTase_51</name>
    <name evidence="3" type="ORF">g.161076</name>
</gene>
<dbReference type="EMBL" id="GGMS01016807">
    <property type="protein sequence ID" value="MBY86010.1"/>
    <property type="molecule type" value="Transcribed_RNA"/>
</dbReference>
<protein>
    <submittedName>
        <fullName evidence="3">Putative RNA-directed DNA polymerase</fullName>
    </submittedName>
</protein>
<accession>A0A2S2R8J7</accession>
<evidence type="ECO:0000256" key="1">
    <source>
        <dbReference type="SAM" id="Phobius"/>
    </source>
</evidence>
<sequence>MGCQEAISYFSKLIYESLDKGKRCLGIFLDIAKAFNSIEHNLLLKKLKTVLGNSTLWLWFKSYLSNRSQTTRINGETSDPCKVIYGIPQGTVLGPLLFNIYVNDLLNIDINSNILAFADDTVLFFEGKTWSEVESKANAGLVRVNNWYAKNSLMLNKKKSVFIPFALSSYNKPEQINIKLHNNNCKISNNTDICNPNCRYLSRVATAKYLGVIYDEHLKWKPQVESVINRIRKCFFIFKELRNVLDTPRLKMIYFALVQSILMYGLIVWGSAYNNVLKPLMTTQRMLIRV</sequence>
<dbReference type="PANTHER" id="PTHR33332">
    <property type="entry name" value="REVERSE TRANSCRIPTASE DOMAIN-CONTAINING PROTEIN"/>
    <property type="match status" value="1"/>
</dbReference>
<dbReference type="AlphaFoldDB" id="A0A2S2R8J7"/>
<dbReference type="SUPFAM" id="SSF56672">
    <property type="entry name" value="DNA/RNA polymerases"/>
    <property type="match status" value="1"/>
</dbReference>
<dbReference type="Pfam" id="PF00078">
    <property type="entry name" value="RVT_1"/>
    <property type="match status" value="1"/>
</dbReference>
<keyword evidence="1" id="KW-0812">Transmembrane</keyword>
<name>A0A2S2R8J7_9HEMI</name>